<dbReference type="CDD" id="cd22656">
    <property type="entry name" value="ClyA_Cry6Aa-like"/>
    <property type="match status" value="1"/>
</dbReference>
<feature type="region of interest" description="Disordered" evidence="1">
    <location>
        <begin position="1"/>
        <end position="20"/>
    </location>
</feature>
<accession>A0ABP7DY84</accession>
<dbReference type="SUPFAM" id="SSF58100">
    <property type="entry name" value="Bacterial hemolysins"/>
    <property type="match status" value="1"/>
</dbReference>
<evidence type="ECO:0000313" key="3">
    <source>
        <dbReference type="Proteomes" id="UP001500051"/>
    </source>
</evidence>
<name>A0ABP7DY84_9ACTN</name>
<dbReference type="Proteomes" id="UP001500051">
    <property type="component" value="Unassembled WGS sequence"/>
</dbReference>
<dbReference type="EMBL" id="BAAAYX010000013">
    <property type="protein sequence ID" value="GAA3711328.1"/>
    <property type="molecule type" value="Genomic_DNA"/>
</dbReference>
<gene>
    <name evidence="2" type="ORF">GCM10022204_32630</name>
</gene>
<comment type="caution">
    <text evidence="2">The sequence shown here is derived from an EMBL/GenBank/DDBJ whole genome shotgun (WGS) entry which is preliminary data.</text>
</comment>
<dbReference type="Gene3D" id="1.20.1170.10">
    <property type="match status" value="1"/>
</dbReference>
<proteinExistence type="predicted"/>
<protein>
    <submittedName>
        <fullName evidence="2">Uncharacterized protein</fullName>
    </submittedName>
</protein>
<evidence type="ECO:0000256" key="1">
    <source>
        <dbReference type="SAM" id="MobiDB-lite"/>
    </source>
</evidence>
<dbReference type="RefSeq" id="WP_344813473.1">
    <property type="nucleotide sequence ID" value="NZ_BAAAYX010000013.1"/>
</dbReference>
<evidence type="ECO:0000313" key="2">
    <source>
        <dbReference type="EMBL" id="GAA3711328.1"/>
    </source>
</evidence>
<sequence>MPARLHNVAPDALADPGTPGGPGFTLARPEWIAIQAASTDARALPAAAGAFRRSLGPGVPADLSDLDRLLETYATMRAQATAWSEKTYPACVALAGDVQRFGQELAPVYFPRIDDEADLLRRDPHDDQARTALRTLLLELAGEAERASDRADTAAGAVATAAAGAERVETTLVGDDDAGGLSDYYARRYAAARAEVGSLVGDVSAQRRLVRPANDDHDRDVVITSATASYVWVWPLGMVAAPVVAGGYGREAALAVVRAQCAHSRIRSLGDEAAVAARLLIGLDGAVCGATALVRGLTETLPVIRRIRGVWGGIAADLRAVAAVLSDDAAAVPALIEALDVEGALRSWTQVARRAQAYRLVACVDQPTGPSSMGAWQLATQVSSPRSAQPAMAARR</sequence>
<keyword evidence="3" id="KW-1185">Reference proteome</keyword>
<organism evidence="2 3">
    <name type="scientific">Microlunatus aurantiacus</name>
    <dbReference type="NCBI Taxonomy" id="446786"/>
    <lineage>
        <taxon>Bacteria</taxon>
        <taxon>Bacillati</taxon>
        <taxon>Actinomycetota</taxon>
        <taxon>Actinomycetes</taxon>
        <taxon>Propionibacteriales</taxon>
        <taxon>Propionibacteriaceae</taxon>
        <taxon>Microlunatus</taxon>
    </lineage>
</organism>
<reference evidence="3" key="1">
    <citation type="journal article" date="2019" name="Int. J. Syst. Evol. Microbiol.">
        <title>The Global Catalogue of Microorganisms (GCM) 10K type strain sequencing project: providing services to taxonomists for standard genome sequencing and annotation.</title>
        <authorList>
            <consortium name="The Broad Institute Genomics Platform"/>
            <consortium name="The Broad Institute Genome Sequencing Center for Infectious Disease"/>
            <person name="Wu L."/>
            <person name="Ma J."/>
        </authorList>
    </citation>
    <scope>NUCLEOTIDE SEQUENCE [LARGE SCALE GENOMIC DNA]</scope>
    <source>
        <strain evidence="3">JCM 16548</strain>
    </source>
</reference>